<dbReference type="EMBL" id="OX596085">
    <property type="protein sequence ID" value="CAM9366939.1"/>
    <property type="molecule type" value="Genomic_DNA"/>
</dbReference>
<sequence>MPGELKGQMWPVWFAPVLGLYPWAEPDGPGLQQEMCIVLCPELSGRFWVSRGQRKLAQLRQQRQGAGQLVLWSARSASSVSRPRADSSLAQAHAGPFWEAEPWTIFAF</sequence>
<organism evidence="1 2">
    <name type="scientific">Rangifer tarandus platyrhynchus</name>
    <name type="common">Svalbard reindeer</name>
    <dbReference type="NCBI Taxonomy" id="3082113"/>
    <lineage>
        <taxon>Eukaryota</taxon>
        <taxon>Metazoa</taxon>
        <taxon>Chordata</taxon>
        <taxon>Craniata</taxon>
        <taxon>Vertebrata</taxon>
        <taxon>Euteleostomi</taxon>
        <taxon>Mammalia</taxon>
        <taxon>Eutheria</taxon>
        <taxon>Laurasiatheria</taxon>
        <taxon>Artiodactyla</taxon>
        <taxon>Ruminantia</taxon>
        <taxon>Pecora</taxon>
        <taxon>Cervidae</taxon>
        <taxon>Odocoileinae</taxon>
        <taxon>Rangifer</taxon>
    </lineage>
</organism>
<proteinExistence type="predicted"/>
<protein>
    <submittedName>
        <fullName evidence="1">Uncharacterized protein</fullName>
    </submittedName>
</protein>
<evidence type="ECO:0000313" key="2">
    <source>
        <dbReference type="Proteomes" id="UP001162501"/>
    </source>
</evidence>
<evidence type="ECO:0000313" key="1">
    <source>
        <dbReference type="EMBL" id="CAM9366939.1"/>
    </source>
</evidence>
<name>A0AC59Y4A2_RANTA</name>
<dbReference type="Proteomes" id="UP001162501">
    <property type="component" value="Chromosome 1"/>
</dbReference>
<reference evidence="1" key="1">
    <citation type="submission" date="2023-05" db="EMBL/GenBank/DDBJ databases">
        <authorList>
            <consortium name="ELIXIR-Norway"/>
        </authorList>
    </citation>
    <scope>NUCLEOTIDE SEQUENCE</scope>
</reference>
<reference evidence="1" key="2">
    <citation type="submission" date="2025-03" db="EMBL/GenBank/DDBJ databases">
        <authorList>
            <consortium name="ELIXIR-Norway"/>
            <consortium name="Elixir Norway"/>
        </authorList>
    </citation>
    <scope>NUCLEOTIDE SEQUENCE</scope>
</reference>
<accession>A0AC59Y4A2</accession>
<gene>
    <name evidence="1" type="ORF">MRATA1EN22A_LOCUS1566</name>
</gene>